<protein>
    <submittedName>
        <fullName evidence="2">7365_t:CDS:1</fullName>
    </submittedName>
</protein>
<dbReference type="Proteomes" id="UP000789831">
    <property type="component" value="Unassembled WGS sequence"/>
</dbReference>
<feature type="region of interest" description="Disordered" evidence="1">
    <location>
        <begin position="98"/>
        <end position="119"/>
    </location>
</feature>
<keyword evidence="3" id="KW-1185">Reference proteome</keyword>
<name>A0A9N9B430_9GLOM</name>
<evidence type="ECO:0000256" key="1">
    <source>
        <dbReference type="SAM" id="MobiDB-lite"/>
    </source>
</evidence>
<accession>A0A9N9B430</accession>
<feature type="non-terminal residue" evidence="2">
    <location>
        <position position="201"/>
    </location>
</feature>
<evidence type="ECO:0000313" key="3">
    <source>
        <dbReference type="Proteomes" id="UP000789831"/>
    </source>
</evidence>
<feature type="compositionally biased region" description="Low complexity" evidence="1">
    <location>
        <begin position="98"/>
        <end position="113"/>
    </location>
</feature>
<reference evidence="2" key="1">
    <citation type="submission" date="2021-06" db="EMBL/GenBank/DDBJ databases">
        <authorList>
            <person name="Kallberg Y."/>
            <person name="Tangrot J."/>
            <person name="Rosling A."/>
        </authorList>
    </citation>
    <scope>NUCLEOTIDE SEQUENCE</scope>
    <source>
        <strain evidence="2">MT106</strain>
    </source>
</reference>
<organism evidence="2 3">
    <name type="scientific">Ambispora gerdemannii</name>
    <dbReference type="NCBI Taxonomy" id="144530"/>
    <lineage>
        <taxon>Eukaryota</taxon>
        <taxon>Fungi</taxon>
        <taxon>Fungi incertae sedis</taxon>
        <taxon>Mucoromycota</taxon>
        <taxon>Glomeromycotina</taxon>
        <taxon>Glomeromycetes</taxon>
        <taxon>Archaeosporales</taxon>
        <taxon>Ambisporaceae</taxon>
        <taxon>Ambispora</taxon>
    </lineage>
</organism>
<gene>
    <name evidence="2" type="ORF">AGERDE_LOCUS6748</name>
</gene>
<sequence>LKCHRELYKTRQFRKRYPQCEIAKIILHQTVEIRKNVLNQFIFLRARRVHASPIASIIPKYSKSGKPANTELLQKINDLDRNISLMCYEVRDIKNGVGSRDSNSGSRRSGSNRTPQDYTGDIQTLWQDFDRLFKDKRRLEKRTESSMYSKISEEIRELGQRLGDATIRKFHKRLTRNLADKTIEFIRLWVDNEREFISITL</sequence>
<dbReference type="AlphaFoldDB" id="A0A9N9B430"/>
<proteinExistence type="predicted"/>
<evidence type="ECO:0000313" key="2">
    <source>
        <dbReference type="EMBL" id="CAG8552694.1"/>
    </source>
</evidence>
<comment type="caution">
    <text evidence="2">The sequence shown here is derived from an EMBL/GenBank/DDBJ whole genome shotgun (WGS) entry which is preliminary data.</text>
</comment>
<dbReference type="EMBL" id="CAJVPL010001101">
    <property type="protein sequence ID" value="CAG8552694.1"/>
    <property type="molecule type" value="Genomic_DNA"/>
</dbReference>